<evidence type="ECO:0000313" key="3">
    <source>
        <dbReference type="Proteomes" id="UP000772434"/>
    </source>
</evidence>
<dbReference type="AlphaFoldDB" id="A0A9P5UGZ3"/>
<sequence length="143" mass="15549">MRFITFVVTALVGCFLSTGICVAKPISARGGTSQEITAVVDSAPPHQLSWLPSSSGSPMKGEIAALVKNEAIHFVQRFSLRHFGPHRAKLSFFDGGGPAVSKYSKVRSELKTVGAISHENHMEEPLYQENEIGIFHLGRKVSK</sequence>
<comment type="caution">
    <text evidence="2">The sequence shown here is derived from an EMBL/GenBank/DDBJ whole genome shotgun (WGS) entry which is preliminary data.</text>
</comment>
<gene>
    <name evidence="2" type="ORF">BDP27DRAFT_1441497</name>
</gene>
<name>A0A9P5UGZ3_9AGAR</name>
<dbReference type="Proteomes" id="UP000772434">
    <property type="component" value="Unassembled WGS sequence"/>
</dbReference>
<feature type="signal peptide" evidence="1">
    <location>
        <begin position="1"/>
        <end position="23"/>
    </location>
</feature>
<feature type="chain" id="PRO_5040393309" evidence="1">
    <location>
        <begin position="24"/>
        <end position="143"/>
    </location>
</feature>
<reference evidence="2" key="1">
    <citation type="submission" date="2020-11" db="EMBL/GenBank/DDBJ databases">
        <authorList>
            <consortium name="DOE Joint Genome Institute"/>
            <person name="Ahrendt S."/>
            <person name="Riley R."/>
            <person name="Andreopoulos W."/>
            <person name="Labutti K."/>
            <person name="Pangilinan J."/>
            <person name="Ruiz-Duenas F.J."/>
            <person name="Barrasa J.M."/>
            <person name="Sanchez-Garcia M."/>
            <person name="Camarero S."/>
            <person name="Miyauchi S."/>
            <person name="Serrano A."/>
            <person name="Linde D."/>
            <person name="Babiker R."/>
            <person name="Drula E."/>
            <person name="Ayuso-Fernandez I."/>
            <person name="Pacheco R."/>
            <person name="Padilla G."/>
            <person name="Ferreira P."/>
            <person name="Barriuso J."/>
            <person name="Kellner H."/>
            <person name="Castanera R."/>
            <person name="Alfaro M."/>
            <person name="Ramirez L."/>
            <person name="Pisabarro A.G."/>
            <person name="Kuo A."/>
            <person name="Tritt A."/>
            <person name="Lipzen A."/>
            <person name="He G."/>
            <person name="Yan M."/>
            <person name="Ng V."/>
            <person name="Cullen D."/>
            <person name="Martin F."/>
            <person name="Rosso M.-N."/>
            <person name="Henrissat B."/>
            <person name="Hibbett D."/>
            <person name="Martinez A.T."/>
            <person name="Grigoriev I.V."/>
        </authorList>
    </citation>
    <scope>NUCLEOTIDE SEQUENCE</scope>
    <source>
        <strain evidence="2">AH 40177</strain>
    </source>
</reference>
<proteinExistence type="predicted"/>
<accession>A0A9P5UGZ3</accession>
<keyword evidence="1" id="KW-0732">Signal</keyword>
<dbReference type="EMBL" id="JADNRY010000002">
    <property type="protein sequence ID" value="KAF9078213.1"/>
    <property type="molecule type" value="Genomic_DNA"/>
</dbReference>
<organism evidence="2 3">
    <name type="scientific">Rhodocollybia butyracea</name>
    <dbReference type="NCBI Taxonomy" id="206335"/>
    <lineage>
        <taxon>Eukaryota</taxon>
        <taxon>Fungi</taxon>
        <taxon>Dikarya</taxon>
        <taxon>Basidiomycota</taxon>
        <taxon>Agaricomycotina</taxon>
        <taxon>Agaricomycetes</taxon>
        <taxon>Agaricomycetidae</taxon>
        <taxon>Agaricales</taxon>
        <taxon>Marasmiineae</taxon>
        <taxon>Omphalotaceae</taxon>
        <taxon>Rhodocollybia</taxon>
    </lineage>
</organism>
<evidence type="ECO:0000313" key="2">
    <source>
        <dbReference type="EMBL" id="KAF9078213.1"/>
    </source>
</evidence>
<protein>
    <submittedName>
        <fullName evidence="2">Uncharacterized protein</fullName>
    </submittedName>
</protein>
<keyword evidence="3" id="KW-1185">Reference proteome</keyword>
<evidence type="ECO:0000256" key="1">
    <source>
        <dbReference type="SAM" id="SignalP"/>
    </source>
</evidence>